<keyword evidence="7 8" id="KW-0472">Membrane</keyword>
<comment type="subcellular location">
    <subcellularLocation>
        <location evidence="8">Cell inner membrane</location>
    </subcellularLocation>
    <subcellularLocation>
        <location evidence="1">Membrane</location>
    </subcellularLocation>
</comment>
<dbReference type="RefSeq" id="WP_066338389.1">
    <property type="nucleotide sequence ID" value="NZ_CP016503.1"/>
</dbReference>
<dbReference type="OrthoDB" id="5345350at2"/>
<evidence type="ECO:0000256" key="7">
    <source>
        <dbReference type="ARBA" id="ARBA00023136"/>
    </source>
</evidence>
<keyword evidence="2 8" id="KW-0349">Heme</keyword>
<evidence type="ECO:0000313" key="12">
    <source>
        <dbReference type="Proteomes" id="UP000092884"/>
    </source>
</evidence>
<evidence type="ECO:0000256" key="8">
    <source>
        <dbReference type="PIRNR" id="PIRNR000177"/>
    </source>
</evidence>
<keyword evidence="3 10" id="KW-0812">Transmembrane</keyword>
<evidence type="ECO:0000313" key="11">
    <source>
        <dbReference type="EMBL" id="ANV97417.1"/>
    </source>
</evidence>
<keyword evidence="8" id="KW-0249">Electron transport</keyword>
<evidence type="ECO:0000256" key="4">
    <source>
        <dbReference type="ARBA" id="ARBA00022723"/>
    </source>
</evidence>
<name>A0A1B1U3R5_9HELI</name>
<evidence type="ECO:0000256" key="6">
    <source>
        <dbReference type="ARBA" id="ARBA00023004"/>
    </source>
</evidence>
<protein>
    <recommendedName>
        <fullName evidence="8">Fumarate reductase cytochrome b subunit</fullName>
    </recommendedName>
</protein>
<keyword evidence="6 8" id="KW-0408">Iron</keyword>
<evidence type="ECO:0000256" key="3">
    <source>
        <dbReference type="ARBA" id="ARBA00022692"/>
    </source>
</evidence>
<sequence>MASEKAVIESYADTTSDRKKSRLPAKLDWWQSATGLFLALFMIAHMFFVSSILISPHAFDWLVGMAELDFVFGHRKPWVTSLVVLVVLSAFIAHAFLALRKFPINYKQFLKMRTHKNLMRHSDTSLWWIQAMTGFVLFFLGSAHLFVIMLSPNSPDALVGIGSVASSLRFVEQHFWILYLFLLIAVELHGSIGLYRLAVKWGWFDKWGKTPEGTRKVLQKVKMGMTIFFLTLGFLTYGAYIKYGLELSQSEVRKTSIVTEEKIEEIKIDVLEK</sequence>
<dbReference type="InterPro" id="IPR034804">
    <property type="entry name" value="SQR/QFR_C/D"/>
</dbReference>
<accession>A0A1B1U3R5</accession>
<feature type="binding site" description="axial binding residue" evidence="9">
    <location>
        <position position="189"/>
    </location>
    <ligand>
        <name>heme b</name>
        <dbReference type="ChEBI" id="CHEBI:60344"/>
        <label>bD</label>
    </ligand>
    <ligandPart>
        <name>Fe</name>
        <dbReference type="ChEBI" id="CHEBI:18248"/>
    </ligandPart>
</feature>
<evidence type="ECO:0000256" key="2">
    <source>
        <dbReference type="ARBA" id="ARBA00022617"/>
    </source>
</evidence>
<dbReference type="EMBL" id="CP016503">
    <property type="protein sequence ID" value="ANV97417.1"/>
    <property type="molecule type" value="Genomic_DNA"/>
</dbReference>
<feature type="binding site" description="axial binding residue" evidence="9">
    <location>
        <position position="144"/>
    </location>
    <ligand>
        <name>heme b</name>
        <dbReference type="ChEBI" id="CHEBI:60344"/>
        <label>bD</label>
    </ligand>
    <ligandPart>
        <name>Fe</name>
        <dbReference type="ChEBI" id="CHEBI:18248"/>
    </ligandPart>
</feature>
<keyword evidence="12" id="KW-1185">Reference proteome</keyword>
<keyword evidence="8" id="KW-1003">Cell membrane</keyword>
<feature type="binding site" description="axial binding residue" evidence="9">
    <location>
        <position position="45"/>
    </location>
    <ligand>
        <name>heme b</name>
        <dbReference type="ChEBI" id="CHEBI:60344"/>
        <label>bD</label>
    </ligand>
    <ligandPart>
        <name>Fe</name>
        <dbReference type="ChEBI" id="CHEBI:18248"/>
    </ligandPart>
</feature>
<dbReference type="AlphaFoldDB" id="A0A1B1U3R5"/>
<feature type="transmembrane region" description="Helical" evidence="10">
    <location>
        <begin position="126"/>
        <end position="150"/>
    </location>
</feature>
<evidence type="ECO:0000256" key="1">
    <source>
        <dbReference type="ARBA" id="ARBA00004370"/>
    </source>
</evidence>
<feature type="transmembrane region" description="Helical" evidence="10">
    <location>
        <begin position="220"/>
        <end position="240"/>
    </location>
</feature>
<dbReference type="Proteomes" id="UP000092884">
    <property type="component" value="Chromosome"/>
</dbReference>
<dbReference type="NCBIfam" id="NF010072">
    <property type="entry name" value="PRK13553.1"/>
    <property type="match status" value="1"/>
</dbReference>
<feature type="transmembrane region" description="Helical" evidence="10">
    <location>
        <begin position="176"/>
        <end position="199"/>
    </location>
</feature>
<dbReference type="STRING" id="222136.BBW65_00660"/>
<keyword evidence="8" id="KW-0816">Tricarboxylic acid cycle</keyword>
<dbReference type="Pfam" id="PF01127">
    <property type="entry name" value="Sdh_cyt"/>
    <property type="match status" value="1"/>
</dbReference>
<keyword evidence="4 8" id="KW-0479">Metal-binding</keyword>
<dbReference type="GO" id="GO:0005886">
    <property type="term" value="C:plasma membrane"/>
    <property type="evidence" value="ECO:0007669"/>
    <property type="project" value="UniProtKB-SubCell"/>
</dbReference>
<reference evidence="12" key="1">
    <citation type="submission" date="2016-07" db="EMBL/GenBank/DDBJ databases">
        <authorList>
            <person name="Florea S."/>
            <person name="Webb J.S."/>
            <person name="Jaromczyk J."/>
            <person name="Schardl C.L."/>
        </authorList>
    </citation>
    <scope>NUCLEOTIDE SEQUENCE [LARGE SCALE GENOMIC DNA]</scope>
    <source>
        <strain evidence="12">MIT 01-6242</strain>
    </source>
</reference>
<dbReference type="CDD" id="cd00581">
    <property type="entry name" value="QFR_TypeB_TM"/>
    <property type="match status" value="1"/>
</dbReference>
<proteinExistence type="predicted"/>
<keyword evidence="5 10" id="KW-1133">Transmembrane helix</keyword>
<evidence type="ECO:0000256" key="10">
    <source>
        <dbReference type="SAM" id="Phobius"/>
    </source>
</evidence>
<dbReference type="KEGG" id="het:BBW65_00660"/>
<dbReference type="SUPFAM" id="SSF81343">
    <property type="entry name" value="Fumarate reductase respiratory complex transmembrane subunits"/>
    <property type="match status" value="1"/>
</dbReference>
<dbReference type="InterPro" id="IPR004224">
    <property type="entry name" value="Fum_red_B_TM"/>
</dbReference>
<evidence type="ECO:0000256" key="5">
    <source>
        <dbReference type="ARBA" id="ARBA00022989"/>
    </source>
</evidence>
<dbReference type="Gene3D" id="1.20.1300.10">
    <property type="entry name" value="Fumarate reductase/succinate dehydrogenase, transmembrane subunit"/>
    <property type="match status" value="1"/>
</dbReference>
<comment type="function">
    <text evidence="8">The fumarate reductase enzyme complex is required for fumarate respiration. This subunit anchors the complex in the membrane and binds a diheme cytochrome b.</text>
</comment>
<feature type="transmembrane region" description="Helical" evidence="10">
    <location>
        <begin position="78"/>
        <end position="99"/>
    </location>
</feature>
<gene>
    <name evidence="11" type="ORF">BBW65_00660</name>
</gene>
<feature type="binding site" description="axial binding residue" evidence="9">
    <location>
        <position position="94"/>
    </location>
    <ligand>
        <name>heme b</name>
        <dbReference type="ChEBI" id="CHEBI:60344"/>
        <label>bD</label>
    </ligand>
    <ligandPart>
        <name>Fe</name>
        <dbReference type="ChEBI" id="CHEBI:18248"/>
    </ligandPart>
</feature>
<dbReference type="PIRSF" id="PIRSF000177">
    <property type="entry name" value="Fumar_rd_cyt_b"/>
    <property type="match status" value="1"/>
</dbReference>
<dbReference type="GO" id="GO:0006099">
    <property type="term" value="P:tricarboxylic acid cycle"/>
    <property type="evidence" value="ECO:0007669"/>
    <property type="project" value="UniProtKB-UniRule"/>
</dbReference>
<evidence type="ECO:0000256" key="9">
    <source>
        <dbReference type="PIRSR" id="PIRSR000177-1"/>
    </source>
</evidence>
<keyword evidence="8" id="KW-0813">Transport</keyword>
<dbReference type="InterPro" id="IPR000701">
    <property type="entry name" value="SuccDH_FuR_B_TM-su"/>
</dbReference>
<dbReference type="GO" id="GO:0046872">
    <property type="term" value="F:metal ion binding"/>
    <property type="evidence" value="ECO:0007669"/>
    <property type="project" value="UniProtKB-UniRule"/>
</dbReference>
<feature type="transmembrane region" description="Helical" evidence="10">
    <location>
        <begin position="36"/>
        <end position="58"/>
    </location>
</feature>
<organism evidence="11 12">
    <name type="scientific">Helicobacter enhydrae</name>
    <dbReference type="NCBI Taxonomy" id="222136"/>
    <lineage>
        <taxon>Bacteria</taxon>
        <taxon>Pseudomonadati</taxon>
        <taxon>Campylobacterota</taxon>
        <taxon>Epsilonproteobacteria</taxon>
        <taxon>Campylobacterales</taxon>
        <taxon>Helicobacteraceae</taxon>
        <taxon>Helicobacter</taxon>
    </lineage>
</organism>